<feature type="binding site" evidence="4">
    <location>
        <begin position="111"/>
        <end position="112"/>
    </location>
    <ligand>
        <name>substrate</name>
    </ligand>
</feature>
<proteinExistence type="predicted"/>
<dbReference type="GO" id="GO:0016791">
    <property type="term" value="F:phosphatase activity"/>
    <property type="evidence" value="ECO:0007669"/>
    <property type="project" value="TreeGrafter"/>
</dbReference>
<evidence type="ECO:0000256" key="1">
    <source>
        <dbReference type="ARBA" id="ARBA00023152"/>
    </source>
</evidence>
<evidence type="ECO:0000256" key="2">
    <source>
        <dbReference type="ARBA" id="ARBA00023235"/>
    </source>
</evidence>
<feature type="active site" description="Tele-phosphohistidine intermediate" evidence="3">
    <location>
        <position position="12"/>
    </location>
</feature>
<feature type="binding site" evidence="4">
    <location>
        <position position="61"/>
    </location>
    <ligand>
        <name>substrate</name>
    </ligand>
</feature>
<dbReference type="PANTHER" id="PTHR48100">
    <property type="entry name" value="BROAD-SPECIFICITY PHOSPHATASE YOR283W-RELATED"/>
    <property type="match status" value="1"/>
</dbReference>
<reference evidence="5" key="1">
    <citation type="submission" date="2020-02" db="EMBL/GenBank/DDBJ databases">
        <authorList>
            <person name="Meier V. D."/>
        </authorList>
    </citation>
    <scope>NUCLEOTIDE SEQUENCE</scope>
    <source>
        <strain evidence="5">AVDCRST_MAG67</strain>
    </source>
</reference>
<dbReference type="InterPro" id="IPR050275">
    <property type="entry name" value="PGM_Phosphatase"/>
</dbReference>
<dbReference type="SUPFAM" id="SSF53254">
    <property type="entry name" value="Phosphoglycerate mutase-like"/>
    <property type="match status" value="1"/>
</dbReference>
<keyword evidence="1" id="KW-0324">Glycolysis</keyword>
<dbReference type="InterPro" id="IPR001345">
    <property type="entry name" value="PG/BPGM_mutase_AS"/>
</dbReference>
<dbReference type="PIRSF" id="PIRSF000709">
    <property type="entry name" value="6PFK_2-Ptase"/>
    <property type="match status" value="1"/>
</dbReference>
<dbReference type="PROSITE" id="PS00175">
    <property type="entry name" value="PG_MUTASE"/>
    <property type="match status" value="1"/>
</dbReference>
<evidence type="ECO:0000313" key="5">
    <source>
        <dbReference type="EMBL" id="CAA9474602.1"/>
    </source>
</evidence>
<dbReference type="AlphaFoldDB" id="A0A6J4RRX0"/>
<dbReference type="SMART" id="SM00855">
    <property type="entry name" value="PGAM"/>
    <property type="match status" value="1"/>
</dbReference>
<accession>A0A6J4RRX0</accession>
<dbReference type="PANTHER" id="PTHR48100:SF1">
    <property type="entry name" value="HISTIDINE PHOSPHATASE FAMILY PROTEIN-RELATED"/>
    <property type="match status" value="1"/>
</dbReference>
<evidence type="ECO:0000256" key="3">
    <source>
        <dbReference type="PIRSR" id="PIRSR613078-1"/>
    </source>
</evidence>
<name>A0A6J4RRX0_9ACTN</name>
<dbReference type="CDD" id="cd07067">
    <property type="entry name" value="HP_PGM_like"/>
    <property type="match status" value="1"/>
</dbReference>
<organism evidence="5">
    <name type="scientific">uncultured Solirubrobacteraceae bacterium</name>
    <dbReference type="NCBI Taxonomy" id="1162706"/>
    <lineage>
        <taxon>Bacteria</taxon>
        <taxon>Bacillati</taxon>
        <taxon>Actinomycetota</taxon>
        <taxon>Thermoleophilia</taxon>
        <taxon>Solirubrobacterales</taxon>
        <taxon>Solirubrobacteraceae</taxon>
        <taxon>environmental samples</taxon>
    </lineage>
</organism>
<feature type="binding site" evidence="4">
    <location>
        <begin position="11"/>
        <end position="18"/>
    </location>
    <ligand>
        <name>substrate</name>
    </ligand>
</feature>
<protein>
    <recommendedName>
        <fullName evidence="6">Histidine phosphatase family protein</fullName>
    </recommendedName>
</protein>
<dbReference type="GO" id="GO:0005737">
    <property type="term" value="C:cytoplasm"/>
    <property type="evidence" value="ECO:0007669"/>
    <property type="project" value="TreeGrafter"/>
</dbReference>
<dbReference type="InterPro" id="IPR013078">
    <property type="entry name" value="His_Pase_superF_clade-1"/>
</dbReference>
<sequence length="188" mass="19961">MAGPNEVLLVRHGETDDNAAARFQGQRDTQLNERGREQSRALARSLRDEGLQALYTSPLQRARATAQIVGDVLGLQATVDERLMEADTGDWSGRLIADVTAAVPDEWERWRRADPTFRFPGGESVAEQAARVSAALADVAGGPLPALVVTHGGSIRAIGALARPAGGRIGNCALFRLPAVSAAASRRT</sequence>
<keyword evidence="2" id="KW-0413">Isomerase</keyword>
<dbReference type="InterPro" id="IPR029033">
    <property type="entry name" value="His_PPase_superfam"/>
</dbReference>
<evidence type="ECO:0008006" key="6">
    <source>
        <dbReference type="Google" id="ProtNLM"/>
    </source>
</evidence>
<feature type="active site" description="Proton donor/acceptor" evidence="3">
    <location>
        <position position="85"/>
    </location>
</feature>
<dbReference type="Pfam" id="PF00300">
    <property type="entry name" value="His_Phos_1"/>
    <property type="match status" value="1"/>
</dbReference>
<gene>
    <name evidence="5" type="ORF">AVDCRST_MAG67-439</name>
</gene>
<evidence type="ECO:0000256" key="4">
    <source>
        <dbReference type="PIRSR" id="PIRSR613078-2"/>
    </source>
</evidence>
<dbReference type="EMBL" id="CADCVQ010000017">
    <property type="protein sequence ID" value="CAA9474602.1"/>
    <property type="molecule type" value="Genomic_DNA"/>
</dbReference>
<dbReference type="Gene3D" id="3.40.50.1240">
    <property type="entry name" value="Phosphoglycerate mutase-like"/>
    <property type="match status" value="1"/>
</dbReference>